<evidence type="ECO:0000313" key="2">
    <source>
        <dbReference type="EMBL" id="GFY98101.1"/>
    </source>
</evidence>
<sequence length="189" mass="20172">MGHYPRVSTPLPRPYSSNHTAIEPSTGSGLARIPFVTTRVESARSLSSSHTPPTSGFFLAQRRTSTSACHRSSFEEPFLGGNASPQATPPSNTKTMLCAFSAVTFFLGSLNLHRMESNRLDMVLQSQDKGVVIRVGRKLLQVSSGLLQETAGSGSSGIGTLLGWGMAAIYMGGRLPQICLNVRISLSCN</sequence>
<accession>A0A7J0FHE4</accession>
<reference evidence="2 3" key="1">
    <citation type="submission" date="2019-07" db="EMBL/GenBank/DDBJ databases">
        <title>De Novo Assembly of kiwifruit Actinidia rufa.</title>
        <authorList>
            <person name="Sugita-Konishi S."/>
            <person name="Sato K."/>
            <person name="Mori E."/>
            <person name="Abe Y."/>
            <person name="Kisaki G."/>
            <person name="Hamano K."/>
            <person name="Suezawa K."/>
            <person name="Otani M."/>
            <person name="Fukuda T."/>
            <person name="Manabe T."/>
            <person name="Gomi K."/>
            <person name="Tabuchi M."/>
            <person name="Akimitsu K."/>
            <person name="Kataoka I."/>
        </authorList>
    </citation>
    <scope>NUCLEOTIDE SEQUENCE [LARGE SCALE GENOMIC DNA]</scope>
    <source>
        <strain evidence="3">cv. Fuchu</strain>
    </source>
</reference>
<name>A0A7J0FHE4_9ERIC</name>
<organism evidence="2 3">
    <name type="scientific">Actinidia rufa</name>
    <dbReference type="NCBI Taxonomy" id="165716"/>
    <lineage>
        <taxon>Eukaryota</taxon>
        <taxon>Viridiplantae</taxon>
        <taxon>Streptophyta</taxon>
        <taxon>Embryophyta</taxon>
        <taxon>Tracheophyta</taxon>
        <taxon>Spermatophyta</taxon>
        <taxon>Magnoliopsida</taxon>
        <taxon>eudicotyledons</taxon>
        <taxon>Gunneridae</taxon>
        <taxon>Pentapetalae</taxon>
        <taxon>asterids</taxon>
        <taxon>Ericales</taxon>
        <taxon>Actinidiaceae</taxon>
        <taxon>Actinidia</taxon>
    </lineage>
</organism>
<dbReference type="InterPro" id="IPR051415">
    <property type="entry name" value="LAAT-1"/>
</dbReference>
<feature type="region of interest" description="Disordered" evidence="1">
    <location>
        <begin position="1"/>
        <end position="26"/>
    </location>
</feature>
<dbReference type="OrthoDB" id="8048523at2759"/>
<dbReference type="PANTHER" id="PTHR16201">
    <property type="entry name" value="SEVEN TRANSMEMBRANE PROTEIN 1-RELATED"/>
    <property type="match status" value="1"/>
</dbReference>
<dbReference type="GO" id="GO:0016020">
    <property type="term" value="C:membrane"/>
    <property type="evidence" value="ECO:0007669"/>
    <property type="project" value="TreeGrafter"/>
</dbReference>
<evidence type="ECO:0000256" key="1">
    <source>
        <dbReference type="SAM" id="MobiDB-lite"/>
    </source>
</evidence>
<protein>
    <submittedName>
        <fullName evidence="2">PQ-loop repeat family protein</fullName>
    </submittedName>
</protein>
<comment type="caution">
    <text evidence="2">The sequence shown here is derived from an EMBL/GenBank/DDBJ whole genome shotgun (WGS) entry which is preliminary data.</text>
</comment>
<proteinExistence type="predicted"/>
<dbReference type="EMBL" id="BJWL01000012">
    <property type="protein sequence ID" value="GFY98101.1"/>
    <property type="molecule type" value="Genomic_DNA"/>
</dbReference>
<dbReference type="AlphaFoldDB" id="A0A7J0FHE4"/>
<feature type="compositionally biased region" description="Polar residues" evidence="1">
    <location>
        <begin position="15"/>
        <end position="26"/>
    </location>
</feature>
<dbReference type="PANTHER" id="PTHR16201:SF44">
    <property type="entry name" value="SEVEN TRANSMEMBRANE PROTEIN 1"/>
    <property type="match status" value="1"/>
</dbReference>
<evidence type="ECO:0000313" key="3">
    <source>
        <dbReference type="Proteomes" id="UP000585474"/>
    </source>
</evidence>
<dbReference type="Proteomes" id="UP000585474">
    <property type="component" value="Unassembled WGS sequence"/>
</dbReference>
<gene>
    <name evidence="2" type="ORF">Acr_12g0006420</name>
</gene>
<keyword evidence="3" id="KW-1185">Reference proteome</keyword>